<dbReference type="AlphaFoldDB" id="A0AAV3YFZ2"/>
<reference evidence="1 2" key="1">
    <citation type="journal article" date="2021" name="Elife">
        <title>Chloroplast acquisition without the gene transfer in kleptoplastic sea slugs, Plakobranchus ocellatus.</title>
        <authorList>
            <person name="Maeda T."/>
            <person name="Takahashi S."/>
            <person name="Yoshida T."/>
            <person name="Shimamura S."/>
            <person name="Takaki Y."/>
            <person name="Nagai Y."/>
            <person name="Toyoda A."/>
            <person name="Suzuki Y."/>
            <person name="Arimoto A."/>
            <person name="Ishii H."/>
            <person name="Satoh N."/>
            <person name="Nishiyama T."/>
            <person name="Hasebe M."/>
            <person name="Maruyama T."/>
            <person name="Minagawa J."/>
            <person name="Obokata J."/>
            <person name="Shigenobu S."/>
        </authorList>
    </citation>
    <scope>NUCLEOTIDE SEQUENCE [LARGE SCALE GENOMIC DNA]</scope>
</reference>
<sequence length="90" mass="10493">MFKLRKHINSIKTDEGFDCNINAVQDSGNSTVTLTDKKNYVCRSTRSVFACRARAALWRLELTMFRRLQADRERDAWNARAMSLNSYRNS</sequence>
<evidence type="ECO:0000313" key="1">
    <source>
        <dbReference type="EMBL" id="GFN81766.1"/>
    </source>
</evidence>
<dbReference type="EMBL" id="BLXT01000945">
    <property type="protein sequence ID" value="GFN81766.1"/>
    <property type="molecule type" value="Genomic_DNA"/>
</dbReference>
<protein>
    <submittedName>
        <fullName evidence="1">Uncharacterized protein</fullName>
    </submittedName>
</protein>
<keyword evidence="2" id="KW-1185">Reference proteome</keyword>
<name>A0AAV3YFZ2_9GAST</name>
<gene>
    <name evidence="1" type="ORF">PoB_000827200</name>
</gene>
<evidence type="ECO:0000313" key="2">
    <source>
        <dbReference type="Proteomes" id="UP000735302"/>
    </source>
</evidence>
<accession>A0AAV3YFZ2</accession>
<organism evidence="1 2">
    <name type="scientific">Plakobranchus ocellatus</name>
    <dbReference type="NCBI Taxonomy" id="259542"/>
    <lineage>
        <taxon>Eukaryota</taxon>
        <taxon>Metazoa</taxon>
        <taxon>Spiralia</taxon>
        <taxon>Lophotrochozoa</taxon>
        <taxon>Mollusca</taxon>
        <taxon>Gastropoda</taxon>
        <taxon>Heterobranchia</taxon>
        <taxon>Euthyneura</taxon>
        <taxon>Panpulmonata</taxon>
        <taxon>Sacoglossa</taxon>
        <taxon>Placobranchoidea</taxon>
        <taxon>Plakobranchidae</taxon>
        <taxon>Plakobranchus</taxon>
    </lineage>
</organism>
<dbReference type="Proteomes" id="UP000735302">
    <property type="component" value="Unassembled WGS sequence"/>
</dbReference>
<proteinExistence type="predicted"/>
<comment type="caution">
    <text evidence="1">The sequence shown here is derived from an EMBL/GenBank/DDBJ whole genome shotgun (WGS) entry which is preliminary data.</text>
</comment>